<evidence type="ECO:0000256" key="3">
    <source>
        <dbReference type="ARBA" id="ARBA00035643"/>
    </source>
</evidence>
<comment type="similarity">
    <text evidence="3">Belongs to the gas vesicle GvpF/GvpL family.</text>
</comment>
<evidence type="ECO:0000313" key="4">
    <source>
        <dbReference type="EMBL" id="GAA1956485.1"/>
    </source>
</evidence>
<dbReference type="Proteomes" id="UP001500571">
    <property type="component" value="Unassembled WGS sequence"/>
</dbReference>
<keyword evidence="1" id="KW-0304">Gas vesicle</keyword>
<evidence type="ECO:0008006" key="6">
    <source>
        <dbReference type="Google" id="ProtNLM"/>
    </source>
</evidence>
<dbReference type="EMBL" id="BAAAPB010000001">
    <property type="protein sequence ID" value="GAA1956485.1"/>
    <property type="molecule type" value="Genomic_DNA"/>
</dbReference>
<comment type="subcellular location">
    <subcellularLocation>
        <location evidence="2">Gas vesicle</location>
    </subcellularLocation>
</comment>
<dbReference type="Pfam" id="PF06386">
    <property type="entry name" value="GvpL_GvpF"/>
    <property type="match status" value="1"/>
</dbReference>
<dbReference type="PANTHER" id="PTHR36852">
    <property type="entry name" value="PROTEIN GVPL 2"/>
    <property type="match status" value="1"/>
</dbReference>
<comment type="caution">
    <text evidence="4">The sequence shown here is derived from an EMBL/GenBank/DDBJ whole genome shotgun (WGS) entry which is preliminary data.</text>
</comment>
<organism evidence="4 5">
    <name type="scientific">Nocardioides panacihumi</name>
    <dbReference type="NCBI Taxonomy" id="400774"/>
    <lineage>
        <taxon>Bacteria</taxon>
        <taxon>Bacillati</taxon>
        <taxon>Actinomycetota</taxon>
        <taxon>Actinomycetes</taxon>
        <taxon>Propionibacteriales</taxon>
        <taxon>Nocardioidaceae</taxon>
        <taxon>Nocardioides</taxon>
    </lineage>
</organism>
<protein>
    <recommendedName>
        <fullName evidence="6">GvpL/GvpF family gas vesicle protein</fullName>
    </recommendedName>
</protein>
<name>A0ABN2QQ85_9ACTN</name>
<accession>A0ABN2QQ85</accession>
<dbReference type="InterPro" id="IPR009430">
    <property type="entry name" value="GvpL/GvpF"/>
</dbReference>
<evidence type="ECO:0000313" key="5">
    <source>
        <dbReference type="Proteomes" id="UP001500571"/>
    </source>
</evidence>
<gene>
    <name evidence="4" type="ORF">GCM10009798_14800</name>
</gene>
<reference evidence="4 5" key="1">
    <citation type="journal article" date="2019" name="Int. J. Syst. Evol. Microbiol.">
        <title>The Global Catalogue of Microorganisms (GCM) 10K type strain sequencing project: providing services to taxonomists for standard genome sequencing and annotation.</title>
        <authorList>
            <consortium name="The Broad Institute Genomics Platform"/>
            <consortium name="The Broad Institute Genome Sequencing Center for Infectious Disease"/>
            <person name="Wu L."/>
            <person name="Ma J."/>
        </authorList>
    </citation>
    <scope>NUCLEOTIDE SEQUENCE [LARGE SCALE GENOMIC DNA]</scope>
    <source>
        <strain evidence="4 5">JCM 15309</strain>
    </source>
</reference>
<evidence type="ECO:0000256" key="2">
    <source>
        <dbReference type="ARBA" id="ARBA00035108"/>
    </source>
</evidence>
<sequence>MSSAVRTEGSDAPVAVDRGLWMYGVVPAGLTPPGAVGVDGEPIEVVRAGEVAAVVSWMSLDRPPGRKAELLAYHGVLDVLARNGPVAPVRFGTVMADREAVVEFLEVQEGELAEVLALLEGRRQFNLRATYVEDAVLAEIVTLDPEIRDLHERTRDLPEDASYPDRVRLGELVVRGLEQRGAEDAALLLDTVLPRVVEHVDRTASNPSVVLDVALLVDESQGDELVHALEGLAEAVHERIRLELVGPMAPYDFAGAF</sequence>
<evidence type="ECO:0000256" key="1">
    <source>
        <dbReference type="ARBA" id="ARBA00022987"/>
    </source>
</evidence>
<proteinExistence type="inferred from homology"/>
<dbReference type="PANTHER" id="PTHR36852:SF1">
    <property type="entry name" value="PROTEIN GVPL 2"/>
    <property type="match status" value="1"/>
</dbReference>
<keyword evidence="5" id="KW-1185">Reference proteome</keyword>